<dbReference type="GO" id="GO:0003676">
    <property type="term" value="F:nucleic acid binding"/>
    <property type="evidence" value="ECO:0007669"/>
    <property type="project" value="InterPro"/>
</dbReference>
<feature type="transmembrane region" description="Helical" evidence="1">
    <location>
        <begin position="6"/>
        <end position="25"/>
    </location>
</feature>
<evidence type="ECO:0000313" key="2">
    <source>
        <dbReference type="EMBL" id="NLQ18414.1"/>
    </source>
</evidence>
<dbReference type="InterPro" id="IPR012156">
    <property type="entry name" value="Cold_shock_CspA"/>
</dbReference>
<dbReference type="EMBL" id="JABAEK010000013">
    <property type="protein sequence ID" value="NLQ18414.1"/>
    <property type="molecule type" value="Genomic_DNA"/>
</dbReference>
<evidence type="ECO:0000256" key="1">
    <source>
        <dbReference type="SAM" id="Phobius"/>
    </source>
</evidence>
<keyword evidence="1" id="KW-0472">Membrane</keyword>
<proteinExistence type="predicted"/>
<feature type="transmembrane region" description="Helical" evidence="1">
    <location>
        <begin position="70"/>
        <end position="91"/>
    </location>
</feature>
<dbReference type="PIRSF" id="PIRSF002599">
    <property type="entry name" value="Cold_shock_A"/>
    <property type="match status" value="1"/>
</dbReference>
<keyword evidence="1" id="KW-1133">Transmembrane helix</keyword>
<accession>A0A847RBP6</accession>
<dbReference type="Pfam" id="PF06961">
    <property type="entry name" value="DUF1294"/>
    <property type="match status" value="1"/>
</dbReference>
<name>A0A847RBP6_9GAMM</name>
<reference evidence="2 3" key="1">
    <citation type="submission" date="2020-04" db="EMBL/GenBank/DDBJ databases">
        <title>Marinomonas sp. M1K-6 isolated from the deep seawater of the Mariana Trench.</title>
        <authorList>
            <person name="Li Y."/>
        </authorList>
    </citation>
    <scope>NUCLEOTIDE SEQUENCE [LARGE SCALE GENOMIC DNA]</scope>
    <source>
        <strain evidence="2 3">M1K-6</strain>
    </source>
</reference>
<comment type="caution">
    <text evidence="2">The sequence shown here is derived from an EMBL/GenBank/DDBJ whole genome shotgun (WGS) entry which is preliminary data.</text>
</comment>
<dbReference type="InterPro" id="IPR010718">
    <property type="entry name" value="DUF1294"/>
</dbReference>
<protein>
    <submittedName>
        <fullName evidence="2">DUF1294 domain-containing protein</fullName>
    </submittedName>
</protein>
<dbReference type="Proteomes" id="UP000586067">
    <property type="component" value="Unassembled WGS sequence"/>
</dbReference>
<dbReference type="RefSeq" id="WP_168826133.1">
    <property type="nucleotide sequence ID" value="NZ_CP073013.1"/>
</dbReference>
<keyword evidence="1" id="KW-0812">Transmembrane</keyword>
<keyword evidence="3" id="KW-1185">Reference proteome</keyword>
<organism evidence="2 3">
    <name type="scientific">Marinomonas profundi</name>
    <dbReference type="NCBI Taxonomy" id="2726122"/>
    <lineage>
        <taxon>Bacteria</taxon>
        <taxon>Pseudomonadati</taxon>
        <taxon>Pseudomonadota</taxon>
        <taxon>Gammaproteobacteria</taxon>
        <taxon>Oceanospirillales</taxon>
        <taxon>Oceanospirillaceae</taxon>
        <taxon>Marinomonas</taxon>
    </lineage>
</organism>
<dbReference type="AlphaFoldDB" id="A0A847RBP6"/>
<gene>
    <name evidence="2" type="ORF">HGG82_12395</name>
</gene>
<evidence type="ECO:0000313" key="3">
    <source>
        <dbReference type="Proteomes" id="UP000586067"/>
    </source>
</evidence>
<sequence length="93" mass="10587">MPTEYLVLLSFYGLLSLVIFCFYGVDKFAAIRGKQRIRESTLHILSLVGGWPGAMLGQAVFRHKTKKLRFLVVFWLTIMVNLVCLAGVVFLTY</sequence>